<dbReference type="Gene3D" id="1.25.40.10">
    <property type="entry name" value="Tetratricopeptide repeat domain"/>
    <property type="match status" value="1"/>
</dbReference>
<comment type="caution">
    <text evidence="1">The sequence shown here is derived from an EMBL/GenBank/DDBJ whole genome shotgun (WGS) entry which is preliminary data.</text>
</comment>
<organism evidence="1">
    <name type="scientific">marine sediment metagenome</name>
    <dbReference type="NCBI Taxonomy" id="412755"/>
    <lineage>
        <taxon>unclassified sequences</taxon>
        <taxon>metagenomes</taxon>
        <taxon>ecological metagenomes</taxon>
    </lineage>
</organism>
<proteinExistence type="predicted"/>
<sequence length="238" mass="26601">DREDEALPHLLEAAKMFREMRDPGGELGMLASAAPILEERGDREKAKRCWTRISETADDDDSRIKAWQGLARIAEFEGHNGRALEHLRNALKLSTDANLVRGALLNSVGILEWKQGRLPEALENYRECLTIFESAKEDAQAGLVLNSIGATLKPMGRHDEAVEALERALEVHERSGQELLRGHALALLGDIALERDDADTALAHYRESLEVRQRIGDRHGEGWMQYQLAHAFHAADQS</sequence>
<protein>
    <submittedName>
        <fullName evidence="1">Uncharacterized protein</fullName>
    </submittedName>
</protein>
<accession>X0YQC6</accession>
<dbReference type="EMBL" id="BARS01050509">
    <property type="protein sequence ID" value="GAG49087.1"/>
    <property type="molecule type" value="Genomic_DNA"/>
</dbReference>
<feature type="non-terminal residue" evidence="1">
    <location>
        <position position="1"/>
    </location>
</feature>
<dbReference type="InterPro" id="IPR011990">
    <property type="entry name" value="TPR-like_helical_dom_sf"/>
</dbReference>
<gene>
    <name evidence="1" type="ORF">S01H1_75394</name>
</gene>
<dbReference type="AlphaFoldDB" id="X0YQC6"/>
<dbReference type="InterPro" id="IPR019734">
    <property type="entry name" value="TPR_rpt"/>
</dbReference>
<dbReference type="PROSITE" id="PS50005">
    <property type="entry name" value="TPR"/>
    <property type="match status" value="1"/>
</dbReference>
<name>X0YQC6_9ZZZZ</name>
<feature type="non-terminal residue" evidence="1">
    <location>
        <position position="238"/>
    </location>
</feature>
<dbReference type="SUPFAM" id="SSF48452">
    <property type="entry name" value="TPR-like"/>
    <property type="match status" value="2"/>
</dbReference>
<evidence type="ECO:0000313" key="1">
    <source>
        <dbReference type="EMBL" id="GAG49087.1"/>
    </source>
</evidence>
<dbReference type="PANTHER" id="PTHR10098">
    <property type="entry name" value="RAPSYN-RELATED"/>
    <property type="match status" value="1"/>
</dbReference>
<dbReference type="Pfam" id="PF13424">
    <property type="entry name" value="TPR_12"/>
    <property type="match status" value="1"/>
</dbReference>
<dbReference type="SMART" id="SM00028">
    <property type="entry name" value="TPR"/>
    <property type="match status" value="4"/>
</dbReference>
<reference evidence="1" key="1">
    <citation type="journal article" date="2014" name="Front. Microbiol.">
        <title>High frequency of phylogenetically diverse reductive dehalogenase-homologous genes in deep subseafloor sedimentary metagenomes.</title>
        <authorList>
            <person name="Kawai M."/>
            <person name="Futagami T."/>
            <person name="Toyoda A."/>
            <person name="Takaki Y."/>
            <person name="Nishi S."/>
            <person name="Hori S."/>
            <person name="Arai W."/>
            <person name="Tsubouchi T."/>
            <person name="Morono Y."/>
            <person name="Uchiyama I."/>
            <person name="Ito T."/>
            <person name="Fujiyama A."/>
            <person name="Inagaki F."/>
            <person name="Takami H."/>
        </authorList>
    </citation>
    <scope>NUCLEOTIDE SEQUENCE</scope>
    <source>
        <strain evidence="1">Expedition CK06-06</strain>
    </source>
</reference>
<dbReference type="PANTHER" id="PTHR10098:SF108">
    <property type="entry name" value="TETRATRICOPEPTIDE REPEAT PROTEIN 28"/>
    <property type="match status" value="1"/>
</dbReference>